<comment type="caution">
    <text evidence="2">The sequence shown here is derived from an EMBL/GenBank/DDBJ whole genome shotgun (WGS) entry which is preliminary data.</text>
</comment>
<evidence type="ECO:0000313" key="3">
    <source>
        <dbReference type="Proteomes" id="UP000314294"/>
    </source>
</evidence>
<feature type="compositionally biased region" description="Polar residues" evidence="1">
    <location>
        <begin position="40"/>
        <end position="49"/>
    </location>
</feature>
<evidence type="ECO:0000256" key="1">
    <source>
        <dbReference type="SAM" id="MobiDB-lite"/>
    </source>
</evidence>
<feature type="compositionally biased region" description="Basic and acidic residues" evidence="1">
    <location>
        <begin position="23"/>
        <end position="35"/>
    </location>
</feature>
<accession>A0A4Z2E0Q9</accession>
<protein>
    <submittedName>
        <fullName evidence="2">Uncharacterized protein</fullName>
    </submittedName>
</protein>
<dbReference type="Proteomes" id="UP000314294">
    <property type="component" value="Unassembled WGS sequence"/>
</dbReference>
<feature type="region of interest" description="Disordered" evidence="1">
    <location>
        <begin position="1"/>
        <end position="85"/>
    </location>
</feature>
<evidence type="ECO:0000313" key="2">
    <source>
        <dbReference type="EMBL" id="TNN22406.1"/>
    </source>
</evidence>
<feature type="compositionally biased region" description="Basic and acidic residues" evidence="1">
    <location>
        <begin position="52"/>
        <end position="66"/>
    </location>
</feature>
<dbReference type="EMBL" id="SRLO01022643">
    <property type="protein sequence ID" value="TNN22406.1"/>
    <property type="molecule type" value="Genomic_DNA"/>
</dbReference>
<feature type="compositionally biased region" description="Basic and acidic residues" evidence="1">
    <location>
        <begin position="1"/>
        <end position="11"/>
    </location>
</feature>
<proteinExistence type="predicted"/>
<dbReference type="AlphaFoldDB" id="A0A4Z2E0Q9"/>
<keyword evidence="3" id="KW-1185">Reference proteome</keyword>
<name>A0A4Z2E0Q9_9TELE</name>
<gene>
    <name evidence="2" type="ORF">EYF80_067480</name>
</gene>
<reference evidence="2 3" key="1">
    <citation type="submission" date="2019-03" db="EMBL/GenBank/DDBJ databases">
        <title>First draft genome of Liparis tanakae, snailfish: a comprehensive survey of snailfish specific genes.</title>
        <authorList>
            <person name="Kim W."/>
            <person name="Song I."/>
            <person name="Jeong J.-H."/>
            <person name="Kim D."/>
            <person name="Kim S."/>
            <person name="Ryu S."/>
            <person name="Song J.Y."/>
            <person name="Lee S.K."/>
        </authorList>
    </citation>
    <scope>NUCLEOTIDE SEQUENCE [LARGE SCALE GENOMIC DNA]</scope>
    <source>
        <tissue evidence="2">Muscle</tissue>
    </source>
</reference>
<organism evidence="2 3">
    <name type="scientific">Liparis tanakae</name>
    <name type="common">Tanaka's snailfish</name>
    <dbReference type="NCBI Taxonomy" id="230148"/>
    <lineage>
        <taxon>Eukaryota</taxon>
        <taxon>Metazoa</taxon>
        <taxon>Chordata</taxon>
        <taxon>Craniata</taxon>
        <taxon>Vertebrata</taxon>
        <taxon>Euteleostomi</taxon>
        <taxon>Actinopterygii</taxon>
        <taxon>Neopterygii</taxon>
        <taxon>Teleostei</taxon>
        <taxon>Neoteleostei</taxon>
        <taxon>Acanthomorphata</taxon>
        <taxon>Eupercaria</taxon>
        <taxon>Perciformes</taxon>
        <taxon>Cottioidei</taxon>
        <taxon>Cottales</taxon>
        <taxon>Liparidae</taxon>
        <taxon>Liparis</taxon>
    </lineage>
</organism>
<sequence length="85" mass="9449">MRTEREGEREGGLNGTLSDSEEQGEREREERERLLGRSVDVSSCQQQVPQPADRHCSHYSSERRQSESNGDALREGYPAGGGVEG</sequence>